<dbReference type="Gene3D" id="3.40.50.200">
    <property type="entry name" value="Peptidase S8/S53 domain"/>
    <property type="match status" value="2"/>
</dbReference>
<dbReference type="InterPro" id="IPR034204">
    <property type="entry name" value="PfSUB1-like_cat_dom"/>
</dbReference>
<keyword evidence="8" id="KW-0472">Membrane</keyword>
<dbReference type="PANTHER" id="PTHR43399:SF4">
    <property type="entry name" value="CELL WALL-ASSOCIATED PROTEASE"/>
    <property type="match status" value="1"/>
</dbReference>
<dbReference type="InterPro" id="IPR044060">
    <property type="entry name" value="Bacterial_rp_domain"/>
</dbReference>
<dbReference type="EMBL" id="OX365700">
    <property type="protein sequence ID" value="CAI4030561.1"/>
    <property type="molecule type" value="Genomic_DNA"/>
</dbReference>
<feature type="active site" description="Charge relay system" evidence="5 6">
    <location>
        <position position="262"/>
    </location>
</feature>
<evidence type="ECO:0000256" key="8">
    <source>
        <dbReference type="SAM" id="Phobius"/>
    </source>
</evidence>
<dbReference type="InterPro" id="IPR015500">
    <property type="entry name" value="Peptidase_S8_subtilisin-rel"/>
</dbReference>
<feature type="domain" description="Fervidolysin-like N-terminal prodomain" evidence="11">
    <location>
        <begin position="65"/>
        <end position="139"/>
    </location>
</feature>
<dbReference type="PROSITE" id="PS00137">
    <property type="entry name" value="SUBTILASE_HIS"/>
    <property type="match status" value="1"/>
</dbReference>
<dbReference type="AlphaFoldDB" id="A0AA86T2M5"/>
<feature type="domain" description="Bacterial repeat" evidence="10">
    <location>
        <begin position="665"/>
        <end position="734"/>
    </location>
</feature>
<dbReference type="InterPro" id="IPR000209">
    <property type="entry name" value="Peptidase_S8/S53_dom"/>
</dbReference>
<keyword evidence="2 6" id="KW-0645">Protease</keyword>
<evidence type="ECO:0000256" key="5">
    <source>
        <dbReference type="PIRSR" id="PIRSR615500-1"/>
    </source>
</evidence>
<dbReference type="PROSITE" id="PS00138">
    <property type="entry name" value="SUBTILASE_SER"/>
    <property type="match status" value="1"/>
</dbReference>
<keyword evidence="13" id="KW-1185">Reference proteome</keyword>
<feature type="domain" description="Peptidase S8/S53" evidence="9">
    <location>
        <begin position="564"/>
        <end position="633"/>
    </location>
</feature>
<feature type="active site" description="Charge relay system" evidence="5 6">
    <location>
        <position position="198"/>
    </location>
</feature>
<dbReference type="CDD" id="cd07473">
    <property type="entry name" value="Peptidases_S8_Subtilisin_like"/>
    <property type="match status" value="1"/>
</dbReference>
<evidence type="ECO:0000313" key="13">
    <source>
        <dbReference type="Proteomes" id="UP001179121"/>
    </source>
</evidence>
<evidence type="ECO:0000259" key="9">
    <source>
        <dbReference type="Pfam" id="PF00082"/>
    </source>
</evidence>
<dbReference type="NCBIfam" id="NF033191">
    <property type="entry name" value="JDVT-CTERM"/>
    <property type="match status" value="1"/>
</dbReference>
<evidence type="ECO:0000259" key="11">
    <source>
        <dbReference type="Pfam" id="PF22148"/>
    </source>
</evidence>
<dbReference type="PROSITE" id="PS00136">
    <property type="entry name" value="SUBTILASE_ASP"/>
    <property type="match status" value="1"/>
</dbReference>
<gene>
    <name evidence="12" type="ORF">DNFV4_00989</name>
</gene>
<accession>A0AA86T2M5</accession>
<evidence type="ECO:0000313" key="12">
    <source>
        <dbReference type="EMBL" id="CAI4030561.1"/>
    </source>
</evidence>
<evidence type="ECO:0000259" key="10">
    <source>
        <dbReference type="Pfam" id="PF18998"/>
    </source>
</evidence>
<evidence type="ECO:0000256" key="2">
    <source>
        <dbReference type="ARBA" id="ARBA00022670"/>
    </source>
</evidence>
<dbReference type="GO" id="GO:0006508">
    <property type="term" value="P:proteolysis"/>
    <property type="evidence" value="ECO:0007669"/>
    <property type="project" value="UniProtKB-KW"/>
</dbReference>
<dbReference type="GO" id="GO:0004252">
    <property type="term" value="F:serine-type endopeptidase activity"/>
    <property type="evidence" value="ECO:0007669"/>
    <property type="project" value="UniProtKB-UniRule"/>
</dbReference>
<dbReference type="SUPFAM" id="SSF52743">
    <property type="entry name" value="Subtilisin-like"/>
    <property type="match status" value="1"/>
</dbReference>
<dbReference type="Pfam" id="PF22148">
    <property type="entry name" value="Fervidolysin_NPro-like"/>
    <property type="match status" value="1"/>
</dbReference>
<reference evidence="12" key="1">
    <citation type="submission" date="2022-10" db="EMBL/GenBank/DDBJ databases">
        <authorList>
            <person name="Koch H."/>
        </authorList>
    </citation>
    <scope>NUCLEOTIDE SEQUENCE</scope>
    <source>
        <strain evidence="12">DNF</strain>
    </source>
</reference>
<dbReference type="Pfam" id="PF00082">
    <property type="entry name" value="Peptidase_S8"/>
    <property type="match status" value="2"/>
</dbReference>
<dbReference type="InterPro" id="IPR023827">
    <property type="entry name" value="Peptidase_S8_Asp-AS"/>
</dbReference>
<sequence>MRSPIISMKCRSKLPESPAKHWWVVLGLASILALLFGLILGGEVIQAGQKKPLDGMTALSGEAHQPAKFVPGEVLVKFRDEASSSAIKSLNMDVGAQEVSVLSVNAGVIHQYKLEGALSVEEAVSKYRSHPAVEYAEPNYLHWLKAMPNDAQFGTLWGLHNTGQDVNGTAGTADADIDAPEAWDINTGSPNVTVAVIDSGIAYDHPDLGPNIWTNPGEIPGNGVDDDGNGLVDDVRGWDFSMNDSDPMDPVDFNNPDGNPGHGTHVAGTIAGAGNNGTGVTGVMWTARLMALKAGGVGGLPTFAIVSAVQYAVAKGARVINASYGGPDCSLAEYDAVSAANAAGVLFVAAAGNDGEDNDSVPSFPANFSAPSVCGGQQKAALANVIAVAATDQNDQLASFSNFGSTTVQVAAPGVRINSTKPTSNVTNVLFHSFDSNPTALGYTSGGTNNTWGFTSAASFSSPNSLADSPAGNYLNNTNSFVIGPVFSTAGQRGCRFDSRVRLQTEPDLDGVLVETSRNSGTTWQTINAVSGSTNAQFVGFTWGDIADGVVSSRFRLRFVSDESVVFDGVYVDNVRIACVAGAPSGSTDYQFLQGTSMATPHVAGLAGLLLSANPNLTVTQLKNAILNTVDRKAALSGKVSTGGRINARAALASVVANFTVTVNKVGTGTGTVTSNPSGIDCGVTCNGQFPQGGTVILSAAPSPGSVFAGWSGSCGGAGACSLTTNSTVTATFNIAPPPSDGGGGGCVLMPGGTGDALLPALLIAALAAWLWRARRTRN</sequence>
<dbReference type="InterPro" id="IPR036852">
    <property type="entry name" value="Peptidase_S8/S53_dom_sf"/>
</dbReference>
<evidence type="ECO:0000256" key="6">
    <source>
        <dbReference type="PROSITE-ProRule" id="PRU01240"/>
    </source>
</evidence>
<feature type="active site" description="Charge relay system" evidence="5 6">
    <location>
        <position position="597"/>
    </location>
</feature>
<dbReference type="Proteomes" id="UP001179121">
    <property type="component" value="Chromosome"/>
</dbReference>
<evidence type="ECO:0000256" key="4">
    <source>
        <dbReference type="ARBA" id="ARBA00022825"/>
    </source>
</evidence>
<dbReference type="InterPro" id="IPR054399">
    <property type="entry name" value="Fervidolysin-like_N_prodom"/>
</dbReference>
<feature type="transmembrane region" description="Helical" evidence="8">
    <location>
        <begin position="757"/>
        <end position="774"/>
    </location>
</feature>
<protein>
    <submittedName>
        <fullName evidence="12">Enzyme</fullName>
    </submittedName>
</protein>
<proteinExistence type="inferred from homology"/>
<keyword evidence="3 6" id="KW-0378">Hydrolase</keyword>
<dbReference type="KEGG" id="nti:DNFV4_00989"/>
<dbReference type="PROSITE" id="PS51892">
    <property type="entry name" value="SUBTILASE"/>
    <property type="match status" value="1"/>
</dbReference>
<dbReference type="InterPro" id="IPR051048">
    <property type="entry name" value="Peptidase_S8/S53_subtilisin"/>
</dbReference>
<dbReference type="InterPro" id="IPR023828">
    <property type="entry name" value="Peptidase_S8_Ser-AS"/>
</dbReference>
<feature type="domain" description="Peptidase S8/S53" evidence="9">
    <location>
        <begin position="191"/>
        <end position="446"/>
    </location>
</feature>
<comment type="similarity">
    <text evidence="1 6 7">Belongs to the peptidase S8 family.</text>
</comment>
<keyword evidence="8" id="KW-1133">Transmembrane helix</keyword>
<keyword evidence="8" id="KW-0812">Transmembrane</keyword>
<dbReference type="PANTHER" id="PTHR43399">
    <property type="entry name" value="SUBTILISIN-RELATED"/>
    <property type="match status" value="1"/>
</dbReference>
<dbReference type="InterPro" id="IPR022398">
    <property type="entry name" value="Peptidase_S8_His-AS"/>
</dbReference>
<keyword evidence="4 6" id="KW-0720">Serine protease</keyword>
<name>A0AA86T2M5_9BACT</name>
<dbReference type="PRINTS" id="PR00723">
    <property type="entry name" value="SUBTILISIN"/>
</dbReference>
<evidence type="ECO:0000256" key="7">
    <source>
        <dbReference type="RuleBase" id="RU003355"/>
    </source>
</evidence>
<organism evidence="12 13">
    <name type="scientific">Nitrospira tepida</name>
    <dbReference type="NCBI Taxonomy" id="2973512"/>
    <lineage>
        <taxon>Bacteria</taxon>
        <taxon>Pseudomonadati</taxon>
        <taxon>Nitrospirota</taxon>
        <taxon>Nitrospiria</taxon>
        <taxon>Nitrospirales</taxon>
        <taxon>Nitrospiraceae</taxon>
        <taxon>Nitrospira</taxon>
    </lineage>
</organism>
<evidence type="ECO:0000256" key="1">
    <source>
        <dbReference type="ARBA" id="ARBA00011073"/>
    </source>
</evidence>
<dbReference type="Pfam" id="PF18998">
    <property type="entry name" value="Flg_new_2"/>
    <property type="match status" value="1"/>
</dbReference>
<evidence type="ECO:0000256" key="3">
    <source>
        <dbReference type="ARBA" id="ARBA00022801"/>
    </source>
</evidence>